<dbReference type="RefSeq" id="WP_137666356.1">
    <property type="nucleotide sequence ID" value="NZ_BJCE01000012.1"/>
</dbReference>
<dbReference type="InterPro" id="IPR030986">
    <property type="entry name" value="AbiA"/>
</dbReference>
<gene>
    <name evidence="1" type="ORF">SR1949_06490</name>
</gene>
<name>A0A479ZVK7_9CYAN</name>
<dbReference type="NCBIfam" id="TIGR04499">
    <property type="entry name" value="abortive_AbiA"/>
    <property type="match status" value="1"/>
</dbReference>
<dbReference type="EMBL" id="BJCE01000012">
    <property type="protein sequence ID" value="GCL35553.1"/>
    <property type="molecule type" value="Genomic_DNA"/>
</dbReference>
<sequence>MTNNNKTQLGYFIDFGLWQDALELINFQIKQKRTNRHFNTFSLFYYEKIDVTCLNHAAQDYFNIKISSSLFYGLKKEFSIFSYVVPKPGLGLRDYKFFTYPMRVVYYAVGLYLLKLSQEFVIETYKQIKSINAFYGGNLSYKSGKLQLNSKNIYYRHFHEQFKSIIKEETKSGNQDKVILKLDIENYFNELSVSRLLNLLSSFIKPSIQANMAYDIFTKEQIISLFQFISNGKSGIPQSDNNIISSFIGYLYLVFGDLFIDDILRKYKDIIESHSIIRYTDDIYISITFKPNINQEYQGLYIHSIASQIAEILYSQLGLKLNLKTRLYRLSKKEEKEELLKNIRKSSPSDEYFSNIKDDDEQETEEVKEVAETPQDKLNKIFKELRKIKKSRVEDYFIRGNSAQEEILQEVFDKSVEQILDKPANKRKIKNIFKKFNFDLVKVQPLEILIILLKDETATNEFRNFCLDKTIITTGDADLIIKFLCQTNFDDENQNLLQKLRQNVHMSNIVDVFLKKELNCNKPGYYNLACMQMKKLSEMPDVLEQTRLRILSERNTSYSVALNHLVNEIHAVCIKQEKANKKDYDVNNVVKFLQSQGIRHEICIKIRNLFDRRNSNSVSHPGSDGSLAWEVTKEEYLDYYEYVGQCLDVIL</sequence>
<organism evidence="1 2">
    <name type="scientific">Sphaerospermopsis reniformis</name>
    <dbReference type="NCBI Taxonomy" id="531300"/>
    <lineage>
        <taxon>Bacteria</taxon>
        <taxon>Bacillati</taxon>
        <taxon>Cyanobacteriota</taxon>
        <taxon>Cyanophyceae</taxon>
        <taxon>Nostocales</taxon>
        <taxon>Aphanizomenonaceae</taxon>
        <taxon>Sphaerospermopsis</taxon>
    </lineage>
</organism>
<proteinExistence type="predicted"/>
<evidence type="ECO:0000313" key="2">
    <source>
        <dbReference type="Proteomes" id="UP000300142"/>
    </source>
</evidence>
<dbReference type="Proteomes" id="UP000300142">
    <property type="component" value="Unassembled WGS sequence"/>
</dbReference>
<comment type="caution">
    <text evidence="1">The sequence shown here is derived from an EMBL/GenBank/DDBJ whole genome shotgun (WGS) entry which is preliminary data.</text>
</comment>
<reference evidence="2" key="1">
    <citation type="submission" date="2019-02" db="EMBL/GenBank/DDBJ databases">
        <title>Draft genome sequence of Sphaerospermopsis reniformis NIES-1949.</title>
        <authorList>
            <person name="Yamaguchi H."/>
            <person name="Suzuki S."/>
            <person name="Kawachi M."/>
        </authorList>
    </citation>
    <scope>NUCLEOTIDE SEQUENCE [LARGE SCALE GENOMIC DNA]</scope>
    <source>
        <strain evidence="2">NIES-1949</strain>
    </source>
</reference>
<accession>A0A479ZVK7</accession>
<keyword evidence="2" id="KW-1185">Reference proteome</keyword>
<protein>
    <recommendedName>
        <fullName evidence="3">AbiA family abortive infection protein</fullName>
    </recommendedName>
</protein>
<evidence type="ECO:0000313" key="1">
    <source>
        <dbReference type="EMBL" id="GCL35553.1"/>
    </source>
</evidence>
<dbReference type="AlphaFoldDB" id="A0A479ZVK7"/>
<evidence type="ECO:0008006" key="3">
    <source>
        <dbReference type="Google" id="ProtNLM"/>
    </source>
</evidence>